<gene>
    <name evidence="2" type="ORF">B0I24_11637</name>
    <name evidence="3" type="ORF">CWE07_13010</name>
</gene>
<feature type="chain" id="PRO_5016438387" evidence="1">
    <location>
        <begin position="36"/>
        <end position="231"/>
    </location>
</feature>
<feature type="signal peptide" evidence="1">
    <location>
        <begin position="1"/>
        <end position="35"/>
    </location>
</feature>
<evidence type="ECO:0000256" key="1">
    <source>
        <dbReference type="SAM" id="SignalP"/>
    </source>
</evidence>
<evidence type="ECO:0000313" key="4">
    <source>
        <dbReference type="Proteomes" id="UP000249203"/>
    </source>
</evidence>
<name>A0A327WNT0_9GAMM</name>
<evidence type="ECO:0000313" key="2">
    <source>
        <dbReference type="EMBL" id="RAJ93679.1"/>
    </source>
</evidence>
<evidence type="ECO:0000313" key="3">
    <source>
        <dbReference type="EMBL" id="RUO19396.1"/>
    </source>
</evidence>
<dbReference type="AlphaFoldDB" id="A0A327WNT0"/>
<comment type="caution">
    <text evidence="2">The sequence shown here is derived from an EMBL/GenBank/DDBJ whole genome shotgun (WGS) entry which is preliminary data.</text>
</comment>
<protein>
    <submittedName>
        <fullName evidence="2">Uncharacterized protein</fullName>
    </submittedName>
</protein>
<dbReference type="Proteomes" id="UP000249203">
    <property type="component" value="Unassembled WGS sequence"/>
</dbReference>
<dbReference type="RefSeq" id="WP_111570321.1">
    <property type="nucleotide sequence ID" value="NZ_PIPK01000016.1"/>
</dbReference>
<keyword evidence="1" id="KW-0732">Signal</keyword>
<proteinExistence type="predicted"/>
<dbReference type="Proteomes" id="UP000287865">
    <property type="component" value="Unassembled WGS sequence"/>
</dbReference>
<dbReference type="EMBL" id="PIPK01000016">
    <property type="protein sequence ID" value="RUO19396.1"/>
    <property type="molecule type" value="Genomic_DNA"/>
</dbReference>
<accession>A0A327WNT0</accession>
<organism evidence="2 4">
    <name type="scientific">Aliidiomarina maris</name>
    <dbReference type="NCBI Taxonomy" id="531312"/>
    <lineage>
        <taxon>Bacteria</taxon>
        <taxon>Pseudomonadati</taxon>
        <taxon>Pseudomonadota</taxon>
        <taxon>Gammaproteobacteria</taxon>
        <taxon>Alteromonadales</taxon>
        <taxon>Idiomarinaceae</taxon>
        <taxon>Aliidiomarina</taxon>
    </lineage>
</organism>
<evidence type="ECO:0000313" key="5">
    <source>
        <dbReference type="Proteomes" id="UP000287865"/>
    </source>
</evidence>
<keyword evidence="5" id="KW-1185">Reference proteome</keyword>
<reference evidence="2 4" key="2">
    <citation type="submission" date="2018-06" db="EMBL/GenBank/DDBJ databases">
        <title>Genomic Encyclopedia of Type Strains, Phase III (KMG-III): the genomes of soil and plant-associated and newly described type strains.</title>
        <authorList>
            <person name="Whitman W."/>
        </authorList>
    </citation>
    <scope>NUCLEOTIDE SEQUENCE [LARGE SCALE GENOMIC DNA]</scope>
    <source>
        <strain evidence="2 4">CGMCC 1.15366</strain>
    </source>
</reference>
<sequence>MHKSTLQWVSGLLSKQFLLAGVSCCLLGFSGSASAAQADLPSIPSDWRLQPLAAPTISVGLLIEAYTIHESPKQIARWRDKHMPDCQRIDITDTTDSSYVDVHDRHCIGPDIIVSLLQRNPYFIWSIARPNRGLPAHPLITQMLMHGSTLLTAHSNQFEQVLSVATARSLWALQHDAQQYFSAQGAELIETQRDPNGFVQTWQLGPVRTHIVAARTDTGLTILTATEGTAL</sequence>
<dbReference type="EMBL" id="QLMD01000016">
    <property type="protein sequence ID" value="RAJ93679.1"/>
    <property type="molecule type" value="Genomic_DNA"/>
</dbReference>
<reference evidence="3 5" key="1">
    <citation type="journal article" date="2018" name="Front. Microbiol.">
        <title>Genome-Based Analysis Reveals the Taxonomy and Diversity of the Family Idiomarinaceae.</title>
        <authorList>
            <person name="Liu Y."/>
            <person name="Lai Q."/>
            <person name="Shao Z."/>
        </authorList>
    </citation>
    <scope>NUCLEOTIDE SEQUENCE [LARGE SCALE GENOMIC DNA]</scope>
    <source>
        <strain evidence="3 5">CF12-14</strain>
    </source>
</reference>